<protein>
    <recommendedName>
        <fullName evidence="10">Shikimate dehydrogenase (NADP(+))</fullName>
        <shortName evidence="10">SDH</shortName>
        <ecNumber evidence="10">1.1.1.25</ecNumber>
    </recommendedName>
</protein>
<evidence type="ECO:0000259" key="12">
    <source>
        <dbReference type="Pfam" id="PF08501"/>
    </source>
</evidence>
<dbReference type="GO" id="GO:0004764">
    <property type="term" value="F:shikimate 3-dehydrogenase (NADP+) activity"/>
    <property type="evidence" value="ECO:0007669"/>
    <property type="project" value="UniProtKB-UniRule"/>
</dbReference>
<evidence type="ECO:0000256" key="7">
    <source>
        <dbReference type="ARBA" id="ARBA00051639"/>
    </source>
</evidence>
<comment type="caution">
    <text evidence="10">Lacks conserved residue(s) required for the propagation of feature annotation.</text>
</comment>
<dbReference type="EMBL" id="PGVA01000004">
    <property type="protein sequence ID" value="PLR85869.1"/>
    <property type="molecule type" value="Genomic_DNA"/>
</dbReference>
<dbReference type="GO" id="GO:0050661">
    <property type="term" value="F:NADP binding"/>
    <property type="evidence" value="ECO:0007669"/>
    <property type="project" value="InterPro"/>
</dbReference>
<comment type="catalytic activity">
    <reaction evidence="6 10">
        <text>shikimate + NADP(+) = 3-dehydroshikimate + NADPH + H(+)</text>
        <dbReference type="Rhea" id="RHEA:17737"/>
        <dbReference type="ChEBI" id="CHEBI:15378"/>
        <dbReference type="ChEBI" id="CHEBI:16630"/>
        <dbReference type="ChEBI" id="CHEBI:36208"/>
        <dbReference type="ChEBI" id="CHEBI:57783"/>
        <dbReference type="ChEBI" id="CHEBI:58349"/>
        <dbReference type="EC" id="1.1.1.25"/>
    </reaction>
</comment>
<dbReference type="InterPro" id="IPR011342">
    <property type="entry name" value="Shikimate_DH"/>
</dbReference>
<feature type="binding site" evidence="10">
    <location>
        <begin position="126"/>
        <end position="130"/>
    </location>
    <ligand>
        <name>NADP(+)</name>
        <dbReference type="ChEBI" id="CHEBI:58349"/>
    </ligand>
</feature>
<feature type="binding site" evidence="10">
    <location>
        <begin position="15"/>
        <end position="17"/>
    </location>
    <ligand>
        <name>shikimate</name>
        <dbReference type="ChEBI" id="CHEBI:36208"/>
    </ligand>
</feature>
<dbReference type="FunFam" id="3.40.50.720:FF:000086">
    <property type="entry name" value="Quinate/shikimate dehydrogenase"/>
    <property type="match status" value="1"/>
</dbReference>
<feature type="binding site" evidence="10">
    <location>
        <position position="220"/>
    </location>
    <ligand>
        <name>shikimate</name>
        <dbReference type="ChEBI" id="CHEBI:36208"/>
    </ligand>
</feature>
<reference evidence="14 16" key="1">
    <citation type="submission" date="2017-11" db="EMBL/GenBank/DDBJ databases">
        <title>Comparitive Functional Genomics of Dry Heat Resistant strains isolated from the Viking Spacecraft.</title>
        <authorList>
            <person name="Seuylemezian A."/>
            <person name="Cooper K."/>
            <person name="Vaishampayan P."/>
        </authorList>
    </citation>
    <scope>NUCLEOTIDE SEQUENCE [LARGE SCALE GENOMIC DNA]</scope>
    <source>
        <strain evidence="14 16">M4.6</strain>
    </source>
</reference>
<comment type="subunit">
    <text evidence="10">Homodimer.</text>
</comment>
<evidence type="ECO:0000256" key="10">
    <source>
        <dbReference type="HAMAP-Rule" id="MF_00222"/>
    </source>
</evidence>
<dbReference type="NCBIfam" id="NF001319">
    <property type="entry name" value="PRK00258.3-3"/>
    <property type="match status" value="1"/>
</dbReference>
<dbReference type="EMBL" id="PGVD01000013">
    <property type="protein sequence ID" value="PLR99987.1"/>
    <property type="molecule type" value="Genomic_DNA"/>
</dbReference>
<feature type="domain" description="Quinate/shikimate 5-dehydrogenase/glutamyl-tRNA reductase" evidence="11">
    <location>
        <begin position="114"/>
        <end position="191"/>
    </location>
</feature>
<feature type="binding site" evidence="10">
    <location>
        <position position="241"/>
    </location>
    <ligand>
        <name>NADP(+)</name>
        <dbReference type="ChEBI" id="CHEBI:58349"/>
    </ligand>
</feature>
<comment type="caution">
    <text evidence="14">The sequence shown here is derived from an EMBL/GenBank/DDBJ whole genome shotgun (WGS) entry which is preliminary data.</text>
</comment>
<dbReference type="Pfam" id="PF08501">
    <property type="entry name" value="Shikimate_dh_N"/>
    <property type="match status" value="1"/>
</dbReference>
<evidence type="ECO:0000259" key="13">
    <source>
        <dbReference type="Pfam" id="PF18317"/>
    </source>
</evidence>
<keyword evidence="17" id="KW-1185">Reference proteome</keyword>
<evidence type="ECO:0000256" key="8">
    <source>
        <dbReference type="ARBA" id="ARBA00052329"/>
    </source>
</evidence>
<evidence type="ECO:0000256" key="4">
    <source>
        <dbReference type="ARBA" id="ARBA00023002"/>
    </source>
</evidence>
<sequence length="279" mass="30766">MKKLYGVIGDPIAHSMSPIMHNDLFQFYQIDAHYHPFHIRKEQLQDAVNALKTIGIAGFNVTVPHKGEIIKWLDEIDPLAEAIGAVNTVVNRNGRLTGYNTDGPGFVRGLRRLIPSLWGQRVLIVGAGGAAKAIYYTLAQEGINEIDICNRTAEKAVALKSGCPFSVQTEILSIKEAEEKLNQYSLLIQTTLIGMEPATDFSPLSLENLNRNAFISDIIYNPLETKLLREAKKKGVGTQNGIDMFVYQGALAFQNWTGIVPDTARMKINVTKQLGGNPC</sequence>
<evidence type="ECO:0000256" key="2">
    <source>
        <dbReference type="ARBA" id="ARBA00022605"/>
    </source>
</evidence>
<evidence type="ECO:0000256" key="9">
    <source>
        <dbReference type="ARBA" id="ARBA00060613"/>
    </source>
</evidence>
<dbReference type="InterPro" id="IPR013708">
    <property type="entry name" value="Shikimate_DH-bd_N"/>
</dbReference>
<dbReference type="GO" id="GO:0009073">
    <property type="term" value="P:aromatic amino acid family biosynthetic process"/>
    <property type="evidence" value="ECO:0007669"/>
    <property type="project" value="UniProtKB-KW"/>
</dbReference>
<evidence type="ECO:0000313" key="15">
    <source>
        <dbReference type="EMBL" id="PLR99987.1"/>
    </source>
</evidence>
<keyword evidence="2 10" id="KW-0028">Amino-acid biosynthesis</keyword>
<feature type="binding site" evidence="10">
    <location>
        <position position="218"/>
    </location>
    <ligand>
        <name>NADP(+)</name>
        <dbReference type="ChEBI" id="CHEBI:58349"/>
    </ligand>
</feature>
<dbReference type="EC" id="1.1.1.25" evidence="10"/>
<dbReference type="RefSeq" id="WP_101575534.1">
    <property type="nucleotide sequence ID" value="NZ_PGVA01000004.1"/>
</dbReference>
<proteinExistence type="inferred from homology"/>
<feature type="binding site" evidence="10">
    <location>
        <position position="87"/>
    </location>
    <ligand>
        <name>shikimate</name>
        <dbReference type="ChEBI" id="CHEBI:36208"/>
    </ligand>
</feature>
<dbReference type="Gene3D" id="3.40.50.10860">
    <property type="entry name" value="Leucine Dehydrogenase, chain A, domain 1"/>
    <property type="match status" value="1"/>
</dbReference>
<evidence type="ECO:0000256" key="3">
    <source>
        <dbReference type="ARBA" id="ARBA00022857"/>
    </source>
</evidence>
<comment type="function">
    <text evidence="10">Involved in the biosynthesis of the chorismate, which leads to the biosynthesis of aromatic amino acids. Catalyzes the reversible NADPH linked reduction of 3-dehydroshikimate (DHSA) to yield shikimate (SA).</text>
</comment>
<name>A0A2N5GR18_9BACI</name>
<feature type="binding site" evidence="10">
    <location>
        <position position="62"/>
    </location>
    <ligand>
        <name>shikimate</name>
        <dbReference type="ChEBI" id="CHEBI:36208"/>
    </ligand>
</feature>
<dbReference type="InterPro" id="IPR046346">
    <property type="entry name" value="Aminoacid_DH-like_N_sf"/>
</dbReference>
<evidence type="ECO:0000256" key="6">
    <source>
        <dbReference type="ARBA" id="ARBA00049442"/>
    </source>
</evidence>
<dbReference type="GO" id="GO:0019632">
    <property type="term" value="P:shikimate metabolic process"/>
    <property type="evidence" value="ECO:0007669"/>
    <property type="project" value="InterPro"/>
</dbReference>
<dbReference type="NCBIfam" id="TIGR00507">
    <property type="entry name" value="aroE"/>
    <property type="match status" value="1"/>
</dbReference>
<evidence type="ECO:0000313" key="14">
    <source>
        <dbReference type="EMBL" id="PLR85869.1"/>
    </source>
</evidence>
<dbReference type="SUPFAM" id="SSF53223">
    <property type="entry name" value="Aminoacid dehydrogenase-like, N-terminal domain"/>
    <property type="match status" value="1"/>
</dbReference>
<feature type="active site" description="Proton acceptor" evidence="10">
    <location>
        <position position="66"/>
    </location>
</feature>
<dbReference type="AlphaFoldDB" id="A0A2N5GR18"/>
<dbReference type="InterPro" id="IPR041121">
    <property type="entry name" value="SDH_C"/>
</dbReference>
<comment type="similarity">
    <text evidence="10">Belongs to the shikimate dehydrogenase family.</text>
</comment>
<dbReference type="OrthoDB" id="9792692at2"/>
<dbReference type="Proteomes" id="UP000235114">
    <property type="component" value="Unassembled WGS sequence"/>
</dbReference>
<evidence type="ECO:0000256" key="5">
    <source>
        <dbReference type="ARBA" id="ARBA00023141"/>
    </source>
</evidence>
<accession>A0A2N5GR18</accession>
<feature type="domain" description="Shikimate dehydrogenase substrate binding N-terminal" evidence="12">
    <location>
        <begin position="7"/>
        <end position="89"/>
    </location>
</feature>
<keyword evidence="5 10" id="KW-0057">Aromatic amino acid biosynthesis</keyword>
<comment type="catalytic activity">
    <reaction evidence="7">
        <text>L-quinate + NAD(+) = 3-dehydroquinate + NADH + H(+)</text>
        <dbReference type="Rhea" id="RHEA:22364"/>
        <dbReference type="ChEBI" id="CHEBI:15378"/>
        <dbReference type="ChEBI" id="CHEBI:29751"/>
        <dbReference type="ChEBI" id="CHEBI:32364"/>
        <dbReference type="ChEBI" id="CHEBI:57540"/>
        <dbReference type="ChEBI" id="CHEBI:57945"/>
        <dbReference type="EC" id="1.1.1.24"/>
    </reaction>
</comment>
<feature type="binding site" evidence="10">
    <location>
        <position position="248"/>
    </location>
    <ligand>
        <name>shikimate</name>
        <dbReference type="ChEBI" id="CHEBI:36208"/>
    </ligand>
</feature>
<dbReference type="Proteomes" id="UP000234951">
    <property type="component" value="Unassembled WGS sequence"/>
</dbReference>
<reference evidence="15 17" key="2">
    <citation type="submission" date="2017-12" db="EMBL/GenBank/DDBJ databases">
        <title>Comparative Functional Genomics of Dry Heat Resistant strains isolated from the Viking Spacecraft.</title>
        <authorList>
            <person name="Seuylemezian A."/>
            <person name="Cooper K."/>
            <person name="Vaishampayan P."/>
        </authorList>
    </citation>
    <scope>NUCLEOTIDE SEQUENCE [LARGE SCALE GENOMIC DNA]</scope>
    <source>
        <strain evidence="15 17">ATCC 29669</strain>
    </source>
</reference>
<dbReference type="GO" id="GO:0005829">
    <property type="term" value="C:cytosol"/>
    <property type="evidence" value="ECO:0007669"/>
    <property type="project" value="TreeGrafter"/>
</dbReference>
<feature type="binding site" evidence="10">
    <location>
        <begin position="150"/>
        <end position="155"/>
    </location>
    <ligand>
        <name>NADP(+)</name>
        <dbReference type="ChEBI" id="CHEBI:58349"/>
    </ligand>
</feature>
<dbReference type="Pfam" id="PF18317">
    <property type="entry name" value="SDH_C"/>
    <property type="match status" value="1"/>
</dbReference>
<feature type="binding site" evidence="10">
    <location>
        <position position="102"/>
    </location>
    <ligand>
        <name>shikimate</name>
        <dbReference type="ChEBI" id="CHEBI:36208"/>
    </ligand>
</feature>
<comment type="pathway">
    <text evidence="1 10">Metabolic intermediate biosynthesis; chorismate biosynthesis; chorismate from D-erythrose 4-phosphate and phosphoenolpyruvate: step 4/7.</text>
</comment>
<evidence type="ECO:0000259" key="11">
    <source>
        <dbReference type="Pfam" id="PF01488"/>
    </source>
</evidence>
<dbReference type="InterPro" id="IPR006151">
    <property type="entry name" value="Shikm_DH/Glu-tRNA_Rdtase"/>
</dbReference>
<comment type="pathway">
    <text evidence="9">Aromatic compound metabolism; 3,4-dihydroxybenzoate biosynthesis; 3-dehydroquinate from D-quinate (NAD(+) route).</text>
</comment>
<dbReference type="SUPFAM" id="SSF51735">
    <property type="entry name" value="NAD(P)-binding Rossmann-fold domains"/>
    <property type="match status" value="1"/>
</dbReference>
<keyword evidence="4 10" id="KW-0560">Oxidoreductase</keyword>
<dbReference type="PANTHER" id="PTHR21089:SF1">
    <property type="entry name" value="BIFUNCTIONAL 3-DEHYDROQUINATE DEHYDRATASE_SHIKIMATE DEHYDROGENASE, CHLOROPLASTIC"/>
    <property type="match status" value="1"/>
</dbReference>
<evidence type="ECO:0000313" key="17">
    <source>
        <dbReference type="Proteomes" id="UP000235114"/>
    </source>
</evidence>
<comment type="catalytic activity">
    <reaction evidence="8">
        <text>shikimate + NAD(+) = 3-dehydroshikimate + NADH + H(+)</text>
        <dbReference type="Rhea" id="RHEA:17741"/>
        <dbReference type="ChEBI" id="CHEBI:15378"/>
        <dbReference type="ChEBI" id="CHEBI:16630"/>
        <dbReference type="ChEBI" id="CHEBI:36208"/>
        <dbReference type="ChEBI" id="CHEBI:57540"/>
        <dbReference type="ChEBI" id="CHEBI:57945"/>
    </reaction>
</comment>
<organism evidence="14 16">
    <name type="scientific">Bacillus canaveralius</name>
    <dbReference type="NCBI Taxonomy" id="1403243"/>
    <lineage>
        <taxon>Bacteria</taxon>
        <taxon>Bacillati</taxon>
        <taxon>Bacillota</taxon>
        <taxon>Bacilli</taxon>
        <taxon>Bacillales</taxon>
        <taxon>Bacillaceae</taxon>
        <taxon>Bacillus</taxon>
    </lineage>
</organism>
<dbReference type="GO" id="GO:0008652">
    <property type="term" value="P:amino acid biosynthetic process"/>
    <property type="evidence" value="ECO:0007669"/>
    <property type="project" value="UniProtKB-KW"/>
</dbReference>
<dbReference type="UniPathway" id="UPA00053">
    <property type="reaction ID" value="UER00087"/>
</dbReference>
<dbReference type="InterPro" id="IPR022893">
    <property type="entry name" value="Shikimate_DH_fam"/>
</dbReference>
<dbReference type="Pfam" id="PF01488">
    <property type="entry name" value="Shikimate_DH"/>
    <property type="match status" value="1"/>
</dbReference>
<dbReference type="HAMAP" id="MF_00222">
    <property type="entry name" value="Shikimate_DH_AroE"/>
    <property type="match status" value="1"/>
</dbReference>
<keyword evidence="3 10" id="KW-0521">NADP</keyword>
<dbReference type="GO" id="GO:0030266">
    <property type="term" value="F:quinate 3-dehydrogenase (NAD+) activity"/>
    <property type="evidence" value="ECO:0007669"/>
    <property type="project" value="UniProtKB-EC"/>
</dbReference>
<dbReference type="Gene3D" id="3.40.50.720">
    <property type="entry name" value="NAD(P)-binding Rossmann-like Domain"/>
    <property type="match status" value="1"/>
</dbReference>
<gene>
    <name evidence="10 14" type="primary">aroE</name>
    <name evidence="14" type="ORF">CU635_02190</name>
    <name evidence="15" type="ORF">CVD25_03900</name>
</gene>
<dbReference type="GO" id="GO:0009423">
    <property type="term" value="P:chorismate biosynthetic process"/>
    <property type="evidence" value="ECO:0007669"/>
    <property type="project" value="UniProtKB-UniRule"/>
</dbReference>
<feature type="domain" description="SDH C-terminal" evidence="13">
    <location>
        <begin position="241"/>
        <end position="267"/>
    </location>
</feature>
<dbReference type="InterPro" id="IPR036291">
    <property type="entry name" value="NAD(P)-bd_dom_sf"/>
</dbReference>
<evidence type="ECO:0000313" key="16">
    <source>
        <dbReference type="Proteomes" id="UP000234951"/>
    </source>
</evidence>
<evidence type="ECO:0000256" key="1">
    <source>
        <dbReference type="ARBA" id="ARBA00004871"/>
    </source>
</evidence>
<dbReference type="PANTHER" id="PTHR21089">
    <property type="entry name" value="SHIKIMATE DEHYDROGENASE"/>
    <property type="match status" value="1"/>
</dbReference>
<dbReference type="CDD" id="cd01065">
    <property type="entry name" value="NAD_bind_Shikimate_DH"/>
    <property type="match status" value="1"/>
</dbReference>